<dbReference type="Proteomes" id="UP000019063">
    <property type="component" value="Unassembled WGS sequence"/>
</dbReference>
<accession>W4HMN2</accession>
<gene>
    <name evidence="6" type="ORF">ATO8_09116</name>
</gene>
<keyword evidence="7" id="KW-1185">Reference proteome</keyword>
<dbReference type="EMBL" id="AQQW01000004">
    <property type="protein sequence ID" value="ETW13361.1"/>
    <property type="molecule type" value="Genomic_DNA"/>
</dbReference>
<evidence type="ECO:0000256" key="1">
    <source>
        <dbReference type="ARBA" id="ARBA00008857"/>
    </source>
</evidence>
<dbReference type="InterPro" id="IPR013762">
    <property type="entry name" value="Integrase-like_cat_sf"/>
</dbReference>
<organism evidence="6 7">
    <name type="scientific">Roseivivax marinus</name>
    <dbReference type="NCBI Taxonomy" id="1379903"/>
    <lineage>
        <taxon>Bacteria</taxon>
        <taxon>Pseudomonadati</taxon>
        <taxon>Pseudomonadota</taxon>
        <taxon>Alphaproteobacteria</taxon>
        <taxon>Rhodobacterales</taxon>
        <taxon>Roseobacteraceae</taxon>
        <taxon>Roseivivax</taxon>
    </lineage>
</organism>
<feature type="domain" description="Tyr recombinase" evidence="5">
    <location>
        <begin position="180"/>
        <end position="354"/>
    </location>
</feature>
<comment type="caution">
    <text evidence="6">The sequence shown here is derived from an EMBL/GenBank/DDBJ whole genome shotgun (WGS) entry which is preliminary data.</text>
</comment>
<dbReference type="GO" id="GO:0015074">
    <property type="term" value="P:DNA integration"/>
    <property type="evidence" value="ECO:0007669"/>
    <property type="project" value="UniProtKB-KW"/>
</dbReference>
<evidence type="ECO:0000313" key="7">
    <source>
        <dbReference type="Proteomes" id="UP000019063"/>
    </source>
</evidence>
<dbReference type="GO" id="GO:0003677">
    <property type="term" value="F:DNA binding"/>
    <property type="evidence" value="ECO:0007669"/>
    <property type="project" value="UniProtKB-KW"/>
</dbReference>
<name>W4HMN2_9RHOB</name>
<dbReference type="InterPro" id="IPR050808">
    <property type="entry name" value="Phage_Integrase"/>
</dbReference>
<evidence type="ECO:0000256" key="3">
    <source>
        <dbReference type="ARBA" id="ARBA00023125"/>
    </source>
</evidence>
<dbReference type="Gene3D" id="1.10.443.10">
    <property type="entry name" value="Intergrase catalytic core"/>
    <property type="match status" value="1"/>
</dbReference>
<evidence type="ECO:0000256" key="2">
    <source>
        <dbReference type="ARBA" id="ARBA00022908"/>
    </source>
</evidence>
<protein>
    <submittedName>
        <fullName evidence="6">Phage integrase family protein</fullName>
    </submittedName>
</protein>
<dbReference type="RefSeq" id="WP_240476949.1">
    <property type="nucleotide sequence ID" value="NZ_AQQW01000004.1"/>
</dbReference>
<evidence type="ECO:0000313" key="6">
    <source>
        <dbReference type="EMBL" id="ETW13361.1"/>
    </source>
</evidence>
<dbReference type="InterPro" id="IPR002104">
    <property type="entry name" value="Integrase_catalytic"/>
</dbReference>
<dbReference type="Gene3D" id="1.10.150.130">
    <property type="match status" value="1"/>
</dbReference>
<sequence length="363" mass="40194">MSNVRIRFKGYAPERMRSGEIRHRVRVKGNAKKRMVIPVGPDDPTFTAHYHAARDGKKLEGAVSQKPMDGSLDELCSEYLAFLQAQVEADRASLLTLKQRRQLLTAACDVKAPEGDRMGSLDRDMPKAAILHILDSWGSKTGAADDCRKALSAMYRWAIDRDRLTNNPVVGIGRLHKSRGGAVPWKAEDLRKFVDRHPPGTTAYVWLVLTMFTGARRGDLAILGRQHETRHNGMIWLEWQPGKKGSAPMAVPMAPQLREATRAMTVQGPTFLLSAYGKPYASPDALGRKVEEWTSQAGLERRSSHGIRKALGTLLGELGCSELQIMSILAHTNPTTSSIYTKGAERRRMAASAMEVLEGVSLW</sequence>
<evidence type="ECO:0000259" key="5">
    <source>
        <dbReference type="PROSITE" id="PS51898"/>
    </source>
</evidence>
<keyword evidence="4" id="KW-0233">DNA recombination</keyword>
<dbReference type="CDD" id="cd00397">
    <property type="entry name" value="DNA_BRE_C"/>
    <property type="match status" value="1"/>
</dbReference>
<proteinExistence type="inferred from homology"/>
<dbReference type="PANTHER" id="PTHR30629">
    <property type="entry name" value="PROPHAGE INTEGRASE"/>
    <property type="match status" value="1"/>
</dbReference>
<comment type="similarity">
    <text evidence="1">Belongs to the 'phage' integrase family.</text>
</comment>
<dbReference type="STRING" id="1379903.ATO8_09116"/>
<dbReference type="InterPro" id="IPR011010">
    <property type="entry name" value="DNA_brk_join_enz"/>
</dbReference>
<dbReference type="PANTHER" id="PTHR30629:SF2">
    <property type="entry name" value="PROPHAGE INTEGRASE INTS-RELATED"/>
    <property type="match status" value="1"/>
</dbReference>
<dbReference type="AlphaFoldDB" id="W4HMN2"/>
<dbReference type="Pfam" id="PF00589">
    <property type="entry name" value="Phage_integrase"/>
    <property type="match status" value="1"/>
</dbReference>
<dbReference type="InterPro" id="IPR010998">
    <property type="entry name" value="Integrase_recombinase_N"/>
</dbReference>
<evidence type="ECO:0000256" key="4">
    <source>
        <dbReference type="ARBA" id="ARBA00023172"/>
    </source>
</evidence>
<dbReference type="GO" id="GO:0006310">
    <property type="term" value="P:DNA recombination"/>
    <property type="evidence" value="ECO:0007669"/>
    <property type="project" value="UniProtKB-KW"/>
</dbReference>
<keyword evidence="2" id="KW-0229">DNA integration</keyword>
<dbReference type="SUPFAM" id="SSF56349">
    <property type="entry name" value="DNA breaking-rejoining enzymes"/>
    <property type="match status" value="1"/>
</dbReference>
<dbReference type="PROSITE" id="PS51898">
    <property type="entry name" value="TYR_RECOMBINASE"/>
    <property type="match status" value="1"/>
</dbReference>
<reference evidence="6 7" key="1">
    <citation type="journal article" date="2014" name="Antonie Van Leeuwenhoek">
        <title>Roseivivax atlanticus sp. nov., isolated from surface seawater of the Atlantic Ocean.</title>
        <authorList>
            <person name="Li G."/>
            <person name="Lai Q."/>
            <person name="Liu X."/>
            <person name="Sun F."/>
            <person name="Shao Z."/>
        </authorList>
    </citation>
    <scope>NUCLEOTIDE SEQUENCE [LARGE SCALE GENOMIC DNA]</scope>
    <source>
        <strain evidence="6 7">22II-s10s</strain>
    </source>
</reference>
<keyword evidence="3" id="KW-0238">DNA-binding</keyword>
<dbReference type="eggNOG" id="COG0582">
    <property type="taxonomic scope" value="Bacteria"/>
</dbReference>